<dbReference type="Proteomes" id="UP000799118">
    <property type="component" value="Unassembled WGS sequence"/>
</dbReference>
<evidence type="ECO:0000313" key="2">
    <source>
        <dbReference type="Proteomes" id="UP000799118"/>
    </source>
</evidence>
<protein>
    <submittedName>
        <fullName evidence="1">Uncharacterized protein</fullName>
    </submittedName>
</protein>
<dbReference type="OrthoDB" id="3062870at2759"/>
<keyword evidence="2" id="KW-1185">Reference proteome</keyword>
<evidence type="ECO:0000313" key="1">
    <source>
        <dbReference type="EMBL" id="KAE9406964.1"/>
    </source>
</evidence>
<reference evidence="1" key="1">
    <citation type="journal article" date="2019" name="Environ. Microbiol.">
        <title>Fungal ecological strategies reflected in gene transcription - a case study of two litter decomposers.</title>
        <authorList>
            <person name="Barbi F."/>
            <person name="Kohler A."/>
            <person name="Barry K."/>
            <person name="Baskaran P."/>
            <person name="Daum C."/>
            <person name="Fauchery L."/>
            <person name="Ihrmark K."/>
            <person name="Kuo A."/>
            <person name="LaButti K."/>
            <person name="Lipzen A."/>
            <person name="Morin E."/>
            <person name="Grigoriev I.V."/>
            <person name="Henrissat B."/>
            <person name="Lindahl B."/>
            <person name="Martin F."/>
        </authorList>
    </citation>
    <scope>NUCLEOTIDE SEQUENCE</scope>
    <source>
        <strain evidence="1">JB14</strain>
    </source>
</reference>
<name>A0A6A4IDS9_9AGAR</name>
<dbReference type="AlphaFoldDB" id="A0A6A4IDS9"/>
<organism evidence="1 2">
    <name type="scientific">Gymnopus androsaceus JB14</name>
    <dbReference type="NCBI Taxonomy" id="1447944"/>
    <lineage>
        <taxon>Eukaryota</taxon>
        <taxon>Fungi</taxon>
        <taxon>Dikarya</taxon>
        <taxon>Basidiomycota</taxon>
        <taxon>Agaricomycotina</taxon>
        <taxon>Agaricomycetes</taxon>
        <taxon>Agaricomycetidae</taxon>
        <taxon>Agaricales</taxon>
        <taxon>Marasmiineae</taxon>
        <taxon>Omphalotaceae</taxon>
        <taxon>Gymnopus</taxon>
    </lineage>
</organism>
<feature type="non-terminal residue" evidence="1">
    <location>
        <position position="1"/>
    </location>
</feature>
<proteinExistence type="predicted"/>
<sequence>DKICVPGLVEIEDCLRAAHCHDALQNIQHSLHVKSRMFQFKRQNVRGQRENMRSRAVIDCMSERMDGFIRKYCHSQEAKMKLVGSGTWENILCMLHNEDIRSYHNQALEKKRPGCQGANEDS</sequence>
<accession>A0A6A4IDS9</accession>
<dbReference type="EMBL" id="ML769398">
    <property type="protein sequence ID" value="KAE9406964.1"/>
    <property type="molecule type" value="Genomic_DNA"/>
</dbReference>
<gene>
    <name evidence="1" type="ORF">BT96DRAFT_810025</name>
</gene>